<dbReference type="EMBL" id="BPLQ01007758">
    <property type="protein sequence ID" value="GIY32210.1"/>
    <property type="molecule type" value="Genomic_DNA"/>
</dbReference>
<evidence type="ECO:0000313" key="3">
    <source>
        <dbReference type="Proteomes" id="UP001054837"/>
    </source>
</evidence>
<dbReference type="AlphaFoldDB" id="A0AAV4SI89"/>
<name>A0AAV4SI89_9ARAC</name>
<dbReference type="Proteomes" id="UP001054837">
    <property type="component" value="Unassembled WGS sequence"/>
</dbReference>
<sequence>MAVWYKCEVGFVELEEDVSLLSCVLFFLLVPKVLPRTEIQVRKFVATTNQLEHLVPKPRRFTAPLLGDNLKDDSTTPPQGHSSGTKRTFYCNFMFETAVRYGALPARSSITVR</sequence>
<reference evidence="2 3" key="1">
    <citation type="submission" date="2021-06" db="EMBL/GenBank/DDBJ databases">
        <title>Caerostris darwini draft genome.</title>
        <authorList>
            <person name="Kono N."/>
            <person name="Arakawa K."/>
        </authorList>
    </citation>
    <scope>NUCLEOTIDE SEQUENCE [LARGE SCALE GENOMIC DNA]</scope>
</reference>
<evidence type="ECO:0000256" key="1">
    <source>
        <dbReference type="SAM" id="MobiDB-lite"/>
    </source>
</evidence>
<keyword evidence="3" id="KW-1185">Reference proteome</keyword>
<comment type="caution">
    <text evidence="2">The sequence shown here is derived from an EMBL/GenBank/DDBJ whole genome shotgun (WGS) entry which is preliminary data.</text>
</comment>
<evidence type="ECO:0000313" key="2">
    <source>
        <dbReference type="EMBL" id="GIY32210.1"/>
    </source>
</evidence>
<protein>
    <submittedName>
        <fullName evidence="2">Uncharacterized protein</fullName>
    </submittedName>
</protein>
<organism evidence="2 3">
    <name type="scientific">Caerostris darwini</name>
    <dbReference type="NCBI Taxonomy" id="1538125"/>
    <lineage>
        <taxon>Eukaryota</taxon>
        <taxon>Metazoa</taxon>
        <taxon>Ecdysozoa</taxon>
        <taxon>Arthropoda</taxon>
        <taxon>Chelicerata</taxon>
        <taxon>Arachnida</taxon>
        <taxon>Araneae</taxon>
        <taxon>Araneomorphae</taxon>
        <taxon>Entelegynae</taxon>
        <taxon>Araneoidea</taxon>
        <taxon>Araneidae</taxon>
        <taxon>Caerostris</taxon>
    </lineage>
</organism>
<accession>A0AAV4SI89</accession>
<proteinExistence type="predicted"/>
<gene>
    <name evidence="2" type="ORF">CDAR_170761</name>
</gene>
<feature type="compositionally biased region" description="Polar residues" evidence="1">
    <location>
        <begin position="75"/>
        <end position="86"/>
    </location>
</feature>
<feature type="region of interest" description="Disordered" evidence="1">
    <location>
        <begin position="66"/>
        <end position="86"/>
    </location>
</feature>